<reference evidence="1" key="1">
    <citation type="submission" date="2020-02" db="EMBL/GenBank/DDBJ databases">
        <authorList>
            <person name="Meier V. D."/>
        </authorList>
    </citation>
    <scope>NUCLEOTIDE SEQUENCE</scope>
    <source>
        <strain evidence="1">AVDCRST_MAG79</strain>
    </source>
</reference>
<evidence type="ECO:0008006" key="2">
    <source>
        <dbReference type="Google" id="ProtNLM"/>
    </source>
</evidence>
<organism evidence="1">
    <name type="scientific">uncultured Thermoleophilia bacterium</name>
    <dbReference type="NCBI Taxonomy" id="1497501"/>
    <lineage>
        <taxon>Bacteria</taxon>
        <taxon>Bacillati</taxon>
        <taxon>Actinomycetota</taxon>
        <taxon>Thermoleophilia</taxon>
        <taxon>environmental samples</taxon>
    </lineage>
</organism>
<dbReference type="AlphaFoldDB" id="A0A6J4TQE5"/>
<protein>
    <recommendedName>
        <fullName evidence="2">Oligopeptide transport ATP-binding protein OppD</fullName>
    </recommendedName>
</protein>
<sequence length="63" mass="6465">GCPFRTRCPRARERCAEQMPPLDPHAPGHLAACWYPVVPAASDRGVGVGGGHGGATASGEVRA</sequence>
<proteinExistence type="predicted"/>
<gene>
    <name evidence="1" type="ORF">AVDCRST_MAG79-720</name>
</gene>
<dbReference type="EMBL" id="CADCWC010000139">
    <property type="protein sequence ID" value="CAA9528680.1"/>
    <property type="molecule type" value="Genomic_DNA"/>
</dbReference>
<name>A0A6J4TQE5_9ACTN</name>
<evidence type="ECO:0000313" key="1">
    <source>
        <dbReference type="EMBL" id="CAA9528680.1"/>
    </source>
</evidence>
<accession>A0A6J4TQE5</accession>
<feature type="non-terminal residue" evidence="1">
    <location>
        <position position="1"/>
    </location>
</feature>